<dbReference type="Pfam" id="PF13177">
    <property type="entry name" value="DNA_pol3_delta2"/>
    <property type="match status" value="1"/>
</dbReference>
<dbReference type="InterPro" id="IPR021029">
    <property type="entry name" value="DNA_pol_III_tau_dom-5"/>
</dbReference>
<keyword evidence="2 11" id="KW-0808">Transferase</keyword>
<dbReference type="GO" id="GO:0003887">
    <property type="term" value="F:DNA-directed DNA polymerase activity"/>
    <property type="evidence" value="ECO:0007669"/>
    <property type="project" value="UniProtKB-KW"/>
</dbReference>
<dbReference type="CDD" id="cd00009">
    <property type="entry name" value="AAA"/>
    <property type="match status" value="1"/>
</dbReference>
<evidence type="ECO:0000256" key="1">
    <source>
        <dbReference type="ARBA" id="ARBA00006360"/>
    </source>
</evidence>
<dbReference type="GO" id="GO:0003677">
    <property type="term" value="F:DNA binding"/>
    <property type="evidence" value="ECO:0007669"/>
    <property type="project" value="InterPro"/>
</dbReference>
<keyword evidence="6 11" id="KW-0547">Nucleotide-binding</keyword>
<dbReference type="EMBL" id="CP003380">
    <property type="protein sequence ID" value="AFJ01794.1"/>
    <property type="molecule type" value="Genomic_DNA"/>
</dbReference>
<dbReference type="PANTHER" id="PTHR11669:SF0">
    <property type="entry name" value="PROTEIN STICHEL-LIKE 2"/>
    <property type="match status" value="1"/>
</dbReference>
<dbReference type="Gene3D" id="1.10.8.60">
    <property type="match status" value="1"/>
</dbReference>
<feature type="domain" description="AAA+ ATPase" evidence="12">
    <location>
        <begin position="37"/>
        <end position="178"/>
    </location>
</feature>
<evidence type="ECO:0000313" key="14">
    <source>
        <dbReference type="Proteomes" id="UP000009145"/>
    </source>
</evidence>
<evidence type="ECO:0000256" key="11">
    <source>
        <dbReference type="RuleBase" id="RU364063"/>
    </source>
</evidence>
<dbReference type="NCBIfam" id="NF004046">
    <property type="entry name" value="PRK05563.1"/>
    <property type="match status" value="1"/>
</dbReference>
<evidence type="ECO:0000256" key="4">
    <source>
        <dbReference type="ARBA" id="ARBA00022705"/>
    </source>
</evidence>
<keyword evidence="7" id="KW-0862">Zinc</keyword>
<dbReference type="GO" id="GO:0009360">
    <property type="term" value="C:DNA polymerase III complex"/>
    <property type="evidence" value="ECO:0007669"/>
    <property type="project" value="InterPro"/>
</dbReference>
<name>I1YFV1_METFJ</name>
<keyword evidence="3 11" id="KW-0548">Nucleotidyltransferase</keyword>
<dbReference type="AlphaFoldDB" id="I1YFV1"/>
<evidence type="ECO:0000259" key="12">
    <source>
        <dbReference type="SMART" id="SM00382"/>
    </source>
</evidence>
<dbReference type="PANTHER" id="PTHR11669">
    <property type="entry name" value="REPLICATION FACTOR C / DNA POLYMERASE III GAMMA-TAU SUBUNIT"/>
    <property type="match status" value="1"/>
</dbReference>
<comment type="subunit">
    <text evidence="11">DNA polymerase III contains a core (composed of alpha, epsilon and theta chains) that associates with a tau subunit. This core dimerizes to form the POLIII' complex. PolIII' associates with the gamma complex (composed of gamma, delta, delta', psi and chi chains) and with the beta chain to form the complete DNA polymerase III complex.</text>
</comment>
<keyword evidence="14" id="KW-1185">Reference proteome</keyword>
<dbReference type="InterPro" id="IPR012763">
    <property type="entry name" value="DNA_pol_III_sug/sutau_N"/>
</dbReference>
<dbReference type="EC" id="2.7.7.7" evidence="11"/>
<protein>
    <recommendedName>
        <fullName evidence="11">DNA polymerase III subunit gamma/tau</fullName>
        <ecNumber evidence="11">2.7.7.7</ecNumber>
    </recommendedName>
</protein>
<dbReference type="RefSeq" id="WP_014703216.1">
    <property type="nucleotide sequence ID" value="NC_017856.1"/>
</dbReference>
<dbReference type="GO" id="GO:0006261">
    <property type="term" value="P:DNA-templated DNA replication"/>
    <property type="evidence" value="ECO:0007669"/>
    <property type="project" value="TreeGrafter"/>
</dbReference>
<dbReference type="Pfam" id="PF12170">
    <property type="entry name" value="DNA_pol3_tau_5"/>
    <property type="match status" value="1"/>
</dbReference>
<dbReference type="Pfam" id="PF22608">
    <property type="entry name" value="DNAX_ATPase_lid"/>
    <property type="match status" value="1"/>
</dbReference>
<dbReference type="FunFam" id="1.10.8.60:FF:000013">
    <property type="entry name" value="DNA polymerase III subunit gamma/tau"/>
    <property type="match status" value="1"/>
</dbReference>
<comment type="function">
    <text evidence="11">DNA polymerase III is a complex, multichain enzyme responsible for most of the replicative synthesis in bacteria. This DNA polymerase also exhibits 3' to 5' exonuclease activity.</text>
</comment>
<dbReference type="GO" id="GO:0046872">
    <property type="term" value="F:metal ion binding"/>
    <property type="evidence" value="ECO:0007669"/>
    <property type="project" value="UniProtKB-KW"/>
</dbReference>
<evidence type="ECO:0000256" key="6">
    <source>
        <dbReference type="ARBA" id="ARBA00022741"/>
    </source>
</evidence>
<dbReference type="Gene3D" id="3.30.300.150">
    <property type="entry name" value="DNA polymerase III, tau subunit, domain V"/>
    <property type="match status" value="1"/>
</dbReference>
<evidence type="ECO:0000256" key="3">
    <source>
        <dbReference type="ARBA" id="ARBA00022695"/>
    </source>
</evidence>
<dbReference type="InterPro" id="IPR008921">
    <property type="entry name" value="DNA_pol3_clamp-load_cplx_C"/>
</dbReference>
<dbReference type="HOGENOM" id="CLU_006229_6_0_6"/>
<evidence type="ECO:0000256" key="7">
    <source>
        <dbReference type="ARBA" id="ARBA00022833"/>
    </source>
</evidence>
<evidence type="ECO:0000256" key="8">
    <source>
        <dbReference type="ARBA" id="ARBA00022840"/>
    </source>
</evidence>
<gene>
    <name evidence="11" type="primary">dnaX</name>
    <name evidence="13" type="ordered locus">Q7C_623</name>
</gene>
<dbReference type="STRING" id="754477.Q7C_623"/>
<dbReference type="PATRIC" id="fig|754477.3.peg.615"/>
<dbReference type="Gene3D" id="3.40.50.300">
    <property type="entry name" value="P-loop containing nucleotide triphosphate hydrolases"/>
    <property type="match status" value="1"/>
</dbReference>
<comment type="similarity">
    <text evidence="1 11">Belongs to the DnaX/STICHEL family.</text>
</comment>
<dbReference type="FunFam" id="3.40.50.300:FF:000014">
    <property type="entry name" value="DNA polymerase III subunit gamma/tau"/>
    <property type="match status" value="1"/>
</dbReference>
<dbReference type="InterPro" id="IPR003593">
    <property type="entry name" value="AAA+_ATPase"/>
</dbReference>
<dbReference type="KEGG" id="mec:Q7C_623"/>
<comment type="catalytic activity">
    <reaction evidence="10 11">
        <text>DNA(n) + a 2'-deoxyribonucleoside 5'-triphosphate = DNA(n+1) + diphosphate</text>
        <dbReference type="Rhea" id="RHEA:22508"/>
        <dbReference type="Rhea" id="RHEA-COMP:17339"/>
        <dbReference type="Rhea" id="RHEA-COMP:17340"/>
        <dbReference type="ChEBI" id="CHEBI:33019"/>
        <dbReference type="ChEBI" id="CHEBI:61560"/>
        <dbReference type="ChEBI" id="CHEBI:173112"/>
        <dbReference type="EC" id="2.7.7.7"/>
    </reaction>
</comment>
<dbReference type="Gene3D" id="1.20.272.10">
    <property type="match status" value="1"/>
</dbReference>
<sequence precursor="true">MSYLVLARKWRPTSFAEVVGQQHVLQALINGLTQNRLHHAFLFAGTRGVGKTTLARILAKSLNCETGVTATPCGQCSACVEVDSGRFVDLIEVDAASRTKVDDTRELLDNVQYAPSRGRYKVYLIDEVHMLSTSSFNALLKTLEEPPAHVKFLFATTDPQKLPVTILSRCLQFNLRRLTLAQISDHLGYILTQENIPFESAALKQLAQAADGSMRDALSLLDQAIGFGDGEVRNEAVERMLGNISGTQLMALLSALAEHNSSQLLSQVAELNALGREATAILDGLMQLLQQMAILQAVPEHQLEDATTQPFLSALANQLSPETVQLMYQIALHGKRDLPYAPTPQSGLEMTLIRMLHFQPDHTSDSLQPIANQTMEMPPKKPQAKPDPVSEQTRAAAATVEHDTDSAPVKNNAANLVSDSKITTPETQQIQADPVSDTNATVDAKNWTQLIAELKLSALTRQLADNCAFIRSEENIIYLQLAPELAHLATDNAQKRLAAAINKQLDKTLTLRFENQVDSSVPQTLAAERAQDMADRQQHAETAIQNDPTVEMLKNTFNARIIDQTIKPLK</sequence>
<dbReference type="SMART" id="SM00382">
    <property type="entry name" value="AAA"/>
    <property type="match status" value="1"/>
</dbReference>
<dbReference type="FunFam" id="1.20.272.10:FF:000003">
    <property type="entry name" value="DNA polymerase III subunit gamma/tau"/>
    <property type="match status" value="1"/>
</dbReference>
<dbReference type="SUPFAM" id="SSF52540">
    <property type="entry name" value="P-loop containing nucleoside triphosphate hydrolases"/>
    <property type="match status" value="1"/>
</dbReference>
<keyword evidence="5" id="KW-0479">Metal-binding</keyword>
<keyword evidence="8 11" id="KW-0067">ATP-binding</keyword>
<evidence type="ECO:0000256" key="9">
    <source>
        <dbReference type="ARBA" id="ARBA00022932"/>
    </source>
</evidence>
<dbReference type="GO" id="GO:0005524">
    <property type="term" value="F:ATP binding"/>
    <property type="evidence" value="ECO:0007669"/>
    <property type="project" value="UniProtKB-KW"/>
</dbReference>
<dbReference type="NCBIfam" id="NF005942">
    <property type="entry name" value="PRK07994.1"/>
    <property type="match status" value="1"/>
</dbReference>
<dbReference type="InterPro" id="IPR022754">
    <property type="entry name" value="DNA_pol_III_gamma-3"/>
</dbReference>
<evidence type="ECO:0000256" key="2">
    <source>
        <dbReference type="ARBA" id="ARBA00022679"/>
    </source>
</evidence>
<keyword evidence="4 11" id="KW-0235">DNA replication</keyword>
<dbReference type="CDD" id="cd18137">
    <property type="entry name" value="HLD_clamp_pol_III_gamma_tau"/>
    <property type="match status" value="1"/>
</dbReference>
<keyword evidence="9 11" id="KW-0239">DNA-directed DNA polymerase</keyword>
<dbReference type="InterPro" id="IPR045085">
    <property type="entry name" value="HLD_clamp_pol_III_gamma_tau"/>
</dbReference>
<dbReference type="eggNOG" id="COG2812">
    <property type="taxonomic scope" value="Bacteria"/>
</dbReference>
<dbReference type="Pfam" id="PF12169">
    <property type="entry name" value="DNA_pol3_gamma3"/>
    <property type="match status" value="1"/>
</dbReference>
<dbReference type="PRINTS" id="PR00300">
    <property type="entry name" value="CLPPROTEASEA"/>
</dbReference>
<dbReference type="InterPro" id="IPR038249">
    <property type="entry name" value="PolIII_tau_V_sf"/>
</dbReference>
<dbReference type="InterPro" id="IPR001270">
    <property type="entry name" value="ClpA/B"/>
</dbReference>
<reference evidence="13 14" key="1">
    <citation type="journal article" date="2012" name="J. Bacteriol.">
        <title>Complete genome sequences of Methylophaga sp. strain JAM1 and Methylophaga sp. strain JAM7.</title>
        <authorList>
            <person name="Villeneuve C."/>
            <person name="Martineau C."/>
            <person name="Mauffrey F."/>
            <person name="Villemur R."/>
        </authorList>
    </citation>
    <scope>NUCLEOTIDE SEQUENCE [LARGE SCALE GENOMIC DNA]</scope>
    <source>
        <strain evidence="13 14">JAM7</strain>
    </source>
</reference>
<accession>I1YFV1</accession>
<proteinExistence type="inferred from homology"/>
<dbReference type="OrthoDB" id="9810148at2"/>
<dbReference type="InterPro" id="IPR027417">
    <property type="entry name" value="P-loop_NTPase"/>
</dbReference>
<evidence type="ECO:0000256" key="5">
    <source>
        <dbReference type="ARBA" id="ARBA00022723"/>
    </source>
</evidence>
<evidence type="ECO:0000313" key="13">
    <source>
        <dbReference type="EMBL" id="AFJ01794.1"/>
    </source>
</evidence>
<dbReference type="SUPFAM" id="SSF48019">
    <property type="entry name" value="post-AAA+ oligomerization domain-like"/>
    <property type="match status" value="1"/>
</dbReference>
<organism evidence="13 14">
    <name type="scientific">Methylophaga frappieri (strain ATCC BAA-2434 / DSM 25690 / JAM7)</name>
    <dbReference type="NCBI Taxonomy" id="754477"/>
    <lineage>
        <taxon>Bacteria</taxon>
        <taxon>Pseudomonadati</taxon>
        <taxon>Pseudomonadota</taxon>
        <taxon>Gammaproteobacteria</taxon>
        <taxon>Thiotrichales</taxon>
        <taxon>Piscirickettsiaceae</taxon>
        <taxon>Methylophaga</taxon>
    </lineage>
</organism>
<evidence type="ECO:0000256" key="10">
    <source>
        <dbReference type="ARBA" id="ARBA00049244"/>
    </source>
</evidence>
<dbReference type="InterPro" id="IPR050238">
    <property type="entry name" value="DNA_Rep/Repair_Clamp_Loader"/>
</dbReference>
<dbReference type="Proteomes" id="UP000009145">
    <property type="component" value="Chromosome"/>
</dbReference>
<dbReference type="NCBIfam" id="TIGR02397">
    <property type="entry name" value="dnaX_nterm"/>
    <property type="match status" value="1"/>
</dbReference>